<dbReference type="RefSeq" id="WP_147845268.1">
    <property type="nucleotide sequence ID" value="NZ_VDUZ01000002.1"/>
</dbReference>
<name>A0A5C8PVB3_9HYPH</name>
<evidence type="ECO:0000313" key="3">
    <source>
        <dbReference type="Proteomes" id="UP000321638"/>
    </source>
</evidence>
<sequence length="71" mass="8039">MAYITFSHAHRSSTATPRESLPARLVAVMRLWRQRAQQRAELAQLSARDARDLGIDPGVISYEASKPFWQA</sequence>
<dbReference type="Proteomes" id="UP000321638">
    <property type="component" value="Unassembled WGS sequence"/>
</dbReference>
<comment type="caution">
    <text evidence="2">The sequence shown here is derived from an EMBL/GenBank/DDBJ whole genome shotgun (WGS) entry which is preliminary data.</text>
</comment>
<evidence type="ECO:0000313" key="2">
    <source>
        <dbReference type="EMBL" id="TXL81913.1"/>
    </source>
</evidence>
<reference evidence="2 3" key="1">
    <citation type="submission" date="2019-06" db="EMBL/GenBank/DDBJ databases">
        <title>New taxonomy in bacterial strain CC-CFT640, isolated from vineyard.</title>
        <authorList>
            <person name="Lin S.-Y."/>
            <person name="Tsai C.-F."/>
            <person name="Young C.-C."/>
        </authorList>
    </citation>
    <scope>NUCLEOTIDE SEQUENCE [LARGE SCALE GENOMIC DNA]</scope>
    <source>
        <strain evidence="2 3">CC-CFT640</strain>
    </source>
</reference>
<keyword evidence="3" id="KW-1185">Reference proteome</keyword>
<gene>
    <name evidence="2" type="ORF">FHP25_02270</name>
</gene>
<accession>A0A5C8PVB3</accession>
<evidence type="ECO:0000259" key="1">
    <source>
        <dbReference type="Pfam" id="PF06568"/>
    </source>
</evidence>
<dbReference type="AlphaFoldDB" id="A0A5C8PVB3"/>
<dbReference type="Pfam" id="PF06568">
    <property type="entry name" value="YjiS-like"/>
    <property type="match status" value="1"/>
</dbReference>
<dbReference type="EMBL" id="VDUZ01000002">
    <property type="protein sequence ID" value="TXL81913.1"/>
    <property type="molecule type" value="Genomic_DNA"/>
</dbReference>
<dbReference type="InterPro" id="IPR009506">
    <property type="entry name" value="YjiS-like"/>
</dbReference>
<proteinExistence type="predicted"/>
<protein>
    <submittedName>
        <fullName evidence="2">DUF1127 domain-containing protein</fullName>
    </submittedName>
</protein>
<organism evidence="2 3">
    <name type="scientific">Vineibacter terrae</name>
    <dbReference type="NCBI Taxonomy" id="2586908"/>
    <lineage>
        <taxon>Bacteria</taxon>
        <taxon>Pseudomonadati</taxon>
        <taxon>Pseudomonadota</taxon>
        <taxon>Alphaproteobacteria</taxon>
        <taxon>Hyphomicrobiales</taxon>
        <taxon>Vineibacter</taxon>
    </lineage>
</organism>
<feature type="domain" description="YjiS-like" evidence="1">
    <location>
        <begin position="25"/>
        <end position="57"/>
    </location>
</feature>